<feature type="compositionally biased region" description="Basic and acidic residues" evidence="1">
    <location>
        <begin position="190"/>
        <end position="199"/>
    </location>
</feature>
<dbReference type="EMBL" id="JBICBT010001037">
    <property type="protein sequence ID" value="KAL3086638.1"/>
    <property type="molecule type" value="Genomic_DNA"/>
</dbReference>
<feature type="region of interest" description="Disordered" evidence="1">
    <location>
        <begin position="176"/>
        <end position="228"/>
    </location>
</feature>
<name>A0ABD2J7S2_9BILA</name>
<sequence length="228" mass="26152">MQPSHDEYEALPDELKKGRCPYEAILEKNGLAKHLRDIFEKYATTAWWTCSSTTASKWASVSNQRPFAMSDLRPVQPPKLKRHIRPYHGLLFLDESIPNPDSKPSCAGFIDGYEPSRSFEELAHLSDLPIDQVLQIVRHYLLWARAMLIYPICTTNVKTAPKKNCLNSKKSIDANESYKANQQQQQHNHSQRERGRRDSGTSNDDAEEVEEGGRGERYRNSSRTPQHD</sequence>
<organism evidence="2 3">
    <name type="scientific">Heterodera trifolii</name>
    <dbReference type="NCBI Taxonomy" id="157864"/>
    <lineage>
        <taxon>Eukaryota</taxon>
        <taxon>Metazoa</taxon>
        <taxon>Ecdysozoa</taxon>
        <taxon>Nematoda</taxon>
        <taxon>Chromadorea</taxon>
        <taxon>Rhabditida</taxon>
        <taxon>Tylenchina</taxon>
        <taxon>Tylenchomorpha</taxon>
        <taxon>Tylenchoidea</taxon>
        <taxon>Heteroderidae</taxon>
        <taxon>Heteroderinae</taxon>
        <taxon>Heterodera</taxon>
    </lineage>
</organism>
<dbReference type="PANTHER" id="PTHR13153:SF5">
    <property type="entry name" value="GATOR COMPLEX PROTEIN NPRL3"/>
    <property type="match status" value="1"/>
</dbReference>
<gene>
    <name evidence="2" type="ORF">niasHT_037764</name>
</gene>
<dbReference type="Proteomes" id="UP001620626">
    <property type="component" value="Unassembled WGS sequence"/>
</dbReference>
<evidence type="ECO:0000256" key="1">
    <source>
        <dbReference type="SAM" id="MobiDB-lite"/>
    </source>
</evidence>
<dbReference type="PANTHER" id="PTHR13153">
    <property type="entry name" value="CGTHBA PROTEIN -14 GENE PROTEIN"/>
    <property type="match status" value="1"/>
</dbReference>
<protein>
    <submittedName>
        <fullName evidence="2">Uncharacterized protein</fullName>
    </submittedName>
</protein>
<dbReference type="InterPro" id="IPR005365">
    <property type="entry name" value="Npr3"/>
</dbReference>
<evidence type="ECO:0000313" key="3">
    <source>
        <dbReference type="Proteomes" id="UP001620626"/>
    </source>
</evidence>
<feature type="compositionally biased region" description="Basic and acidic residues" evidence="1">
    <location>
        <begin position="211"/>
        <end position="228"/>
    </location>
</feature>
<dbReference type="AlphaFoldDB" id="A0ABD2J7S2"/>
<evidence type="ECO:0000313" key="2">
    <source>
        <dbReference type="EMBL" id="KAL3086638.1"/>
    </source>
</evidence>
<accession>A0ABD2J7S2</accession>
<proteinExistence type="predicted"/>
<comment type="caution">
    <text evidence="2">The sequence shown here is derived from an EMBL/GenBank/DDBJ whole genome shotgun (WGS) entry which is preliminary data.</text>
</comment>
<keyword evidence="3" id="KW-1185">Reference proteome</keyword>
<reference evidence="2 3" key="1">
    <citation type="submission" date="2024-10" db="EMBL/GenBank/DDBJ databases">
        <authorList>
            <person name="Kim D."/>
        </authorList>
    </citation>
    <scope>NUCLEOTIDE SEQUENCE [LARGE SCALE GENOMIC DNA]</scope>
    <source>
        <strain evidence="2">BH-2024</strain>
    </source>
</reference>